<protein>
    <submittedName>
        <fullName evidence="1">Uncharacterized protein</fullName>
    </submittedName>
</protein>
<feature type="non-terminal residue" evidence="1">
    <location>
        <position position="84"/>
    </location>
</feature>
<proteinExistence type="predicted"/>
<dbReference type="EMBL" id="BARU01027343">
    <property type="protein sequence ID" value="GAH73186.1"/>
    <property type="molecule type" value="Genomic_DNA"/>
</dbReference>
<reference evidence="1" key="1">
    <citation type="journal article" date="2014" name="Front. Microbiol.">
        <title>High frequency of phylogenetically diverse reductive dehalogenase-homologous genes in deep subseafloor sedimentary metagenomes.</title>
        <authorList>
            <person name="Kawai M."/>
            <person name="Futagami T."/>
            <person name="Toyoda A."/>
            <person name="Takaki Y."/>
            <person name="Nishi S."/>
            <person name="Hori S."/>
            <person name="Arai W."/>
            <person name="Tsubouchi T."/>
            <person name="Morono Y."/>
            <person name="Uchiyama I."/>
            <person name="Ito T."/>
            <person name="Fujiyama A."/>
            <person name="Inagaki F."/>
            <person name="Takami H."/>
        </authorList>
    </citation>
    <scope>NUCLEOTIDE SEQUENCE</scope>
    <source>
        <strain evidence="1">Expedition CK06-06</strain>
    </source>
</reference>
<accession>X1HSP3</accession>
<gene>
    <name evidence="1" type="ORF">S03H2_43781</name>
</gene>
<evidence type="ECO:0000313" key="1">
    <source>
        <dbReference type="EMBL" id="GAH73186.1"/>
    </source>
</evidence>
<comment type="caution">
    <text evidence="1">The sequence shown here is derived from an EMBL/GenBank/DDBJ whole genome shotgun (WGS) entry which is preliminary data.</text>
</comment>
<dbReference type="AlphaFoldDB" id="X1HSP3"/>
<name>X1HSP3_9ZZZZ</name>
<sequence>MIGQVQKPIEEILGMLEGKEKLVLYGCGGCATVFHTGGGPEVKEMADTLSKHGKSILAAIAPPFGEFTCYAPWCKERLSKYRHE</sequence>
<organism evidence="1">
    <name type="scientific">marine sediment metagenome</name>
    <dbReference type="NCBI Taxonomy" id="412755"/>
    <lineage>
        <taxon>unclassified sequences</taxon>
        <taxon>metagenomes</taxon>
        <taxon>ecological metagenomes</taxon>
    </lineage>
</organism>